<keyword evidence="6" id="KW-0238">DNA-binding</keyword>
<evidence type="ECO:0000256" key="5">
    <source>
        <dbReference type="ARBA" id="ARBA00022840"/>
    </source>
</evidence>
<dbReference type="GO" id="GO:0005829">
    <property type="term" value="C:cytosol"/>
    <property type="evidence" value="ECO:0007669"/>
    <property type="project" value="TreeGrafter"/>
</dbReference>
<evidence type="ECO:0000256" key="3">
    <source>
        <dbReference type="ARBA" id="ARBA00022801"/>
    </source>
</evidence>
<organism evidence="15 16">
    <name type="scientific">Salinisphaera shabanensis E1L3A</name>
    <dbReference type="NCBI Taxonomy" id="1033802"/>
    <lineage>
        <taxon>Bacteria</taxon>
        <taxon>Pseudomonadati</taxon>
        <taxon>Pseudomonadota</taxon>
        <taxon>Gammaproteobacteria</taxon>
        <taxon>Salinisphaerales</taxon>
        <taxon>Salinisphaeraceae</taxon>
        <taxon>Salinisphaera</taxon>
    </lineage>
</organism>
<comment type="similarity">
    <text evidence="1">Belongs to the helicase family. UvrD subfamily.</text>
</comment>
<dbReference type="GO" id="GO:0003677">
    <property type="term" value="F:DNA binding"/>
    <property type="evidence" value="ECO:0007669"/>
    <property type="project" value="UniProtKB-KW"/>
</dbReference>
<reference evidence="15 16" key="2">
    <citation type="journal article" date="2013" name="PLoS ONE">
        <title>INDIGO - INtegrated Data Warehouse of MIcrobial GenOmes with Examples from the Red Sea Extremophiles.</title>
        <authorList>
            <person name="Alam I."/>
            <person name="Antunes A."/>
            <person name="Kamau A.A."/>
            <person name="Ba Alawi W."/>
            <person name="Kalkatawi M."/>
            <person name="Stingl U."/>
            <person name="Bajic V.B."/>
        </authorList>
    </citation>
    <scope>NUCLEOTIDE SEQUENCE [LARGE SCALE GENOMIC DNA]</scope>
    <source>
        <strain evidence="15 16">E1L3A</strain>
    </source>
</reference>
<evidence type="ECO:0000256" key="7">
    <source>
        <dbReference type="ARBA" id="ARBA00023235"/>
    </source>
</evidence>
<dbReference type="Gene3D" id="1.10.10.160">
    <property type="match status" value="1"/>
</dbReference>
<reference evidence="15 16" key="1">
    <citation type="journal article" date="2011" name="J. Bacteriol.">
        <title>Genome sequence of Salinisphaera shabanensis, a gammaproteobacterium from the harsh, variable environment of the brine-seawater interface of the Shaban Deep in the Red Sea.</title>
        <authorList>
            <person name="Antunes A."/>
            <person name="Alam I."/>
            <person name="Bajic V.B."/>
            <person name="Stingl U."/>
        </authorList>
    </citation>
    <scope>NUCLEOTIDE SEQUENCE [LARGE SCALE GENOMIC DNA]</scope>
    <source>
        <strain evidence="15 16">E1L3A</strain>
    </source>
</reference>
<dbReference type="InterPro" id="IPR013986">
    <property type="entry name" value="DExx_box_DNA_helicase_dom_sf"/>
</dbReference>
<comment type="catalytic activity">
    <reaction evidence="11">
        <text>ATP + H2O = ADP + phosphate + H(+)</text>
        <dbReference type="Rhea" id="RHEA:13065"/>
        <dbReference type="ChEBI" id="CHEBI:15377"/>
        <dbReference type="ChEBI" id="CHEBI:15378"/>
        <dbReference type="ChEBI" id="CHEBI:30616"/>
        <dbReference type="ChEBI" id="CHEBI:43474"/>
        <dbReference type="ChEBI" id="CHEBI:456216"/>
        <dbReference type="EC" id="5.6.2.4"/>
    </reaction>
</comment>
<dbReference type="FunFam" id="1.10.486.10:FF:000003">
    <property type="entry name" value="ATP-dependent DNA helicase"/>
    <property type="match status" value="1"/>
</dbReference>
<dbReference type="CDD" id="cd18807">
    <property type="entry name" value="SF1_C_UvrD"/>
    <property type="match status" value="1"/>
</dbReference>
<dbReference type="AlphaFoldDB" id="U2FXD8"/>
<keyword evidence="5 12" id="KW-0067">ATP-binding</keyword>
<comment type="caution">
    <text evidence="15">The sequence shown here is derived from an EMBL/GenBank/DDBJ whole genome shotgun (WGS) entry which is preliminary data.</text>
</comment>
<evidence type="ECO:0000259" key="13">
    <source>
        <dbReference type="PROSITE" id="PS51198"/>
    </source>
</evidence>
<dbReference type="GO" id="GO:0005524">
    <property type="term" value="F:ATP binding"/>
    <property type="evidence" value="ECO:0007669"/>
    <property type="project" value="UniProtKB-UniRule"/>
</dbReference>
<dbReference type="EC" id="5.6.2.4" evidence="9"/>
<dbReference type="InterPro" id="IPR014017">
    <property type="entry name" value="DNA_helicase_UvrD-like_C"/>
</dbReference>
<sequence length="722" mass="80627">MRAMDDVSTILESLNEAQREAVGAPPGHMRVLAGAGSGKTRVLIHRIAWLIGVEGVAPQSILAVTFTNKAAGEMRARLEPMLRVPARALWVGTFHGIAHRLLRLHYKEAKLPQTFQIIDSDDQYRLVRRTLKNLEMDEQRWPPRQMQGFINSCKEAAERPRDLADTGDYARSQMIRVYQAYENAREAAGLVDFPELLLRAFETCRDNADLLAHYRRRFSHILVDEFQDTNALQYAWIRLLAGDSGKVFIVGDDDQSIYSWRGARVDNILRFEEDFKDTATVRLEQNYRSTGTILGAANGLIGHNLTRLGKELWTAGADGEPIDIYAAFNEYDEAQHVVTRIQNWIADGGKRSDIAILYRSNAQSRVLEERLIAAEISYRIYGGQKFFERAEIKDALAYMRLLQSRADDAAFERIVNTPTRGIGATTVDKIRSHARAGAMSLWQAAFDLAENGLPARAGKMVMAFIELIDTLDAEIEGMALHEIAETVISATELKAHHGKGGDEKAEGRKENLDELVSAARAYTADDDETMDEITQFLAYASLEAGENQAGEWDESVQLMTLHSAKGLEFPLVFMVGLEEGLFPHQRSIDDDNGLEEERRLCYVGMTRAMEKLHISHAEVRRLHGSENLCAPSRFLREIPSDFLREVRPQAGISQPVFRPGSIAKSEQRAAGLSLGQRVAHKKFGQGTVLAFEGDGARARIQVNFDGAGSKWLIAGYAKLDPA</sequence>
<dbReference type="Pfam" id="PF21196">
    <property type="entry name" value="PcrA_UvrD_tudor"/>
    <property type="match status" value="1"/>
</dbReference>
<dbReference type="Gene3D" id="3.40.50.300">
    <property type="entry name" value="P-loop containing nucleotide triphosphate hydrolases"/>
    <property type="match status" value="2"/>
</dbReference>
<evidence type="ECO:0000313" key="16">
    <source>
        <dbReference type="Proteomes" id="UP000006242"/>
    </source>
</evidence>
<keyword evidence="3 12" id="KW-0378">Hydrolase</keyword>
<dbReference type="InterPro" id="IPR014016">
    <property type="entry name" value="UvrD-like_ATP-bd"/>
</dbReference>
<evidence type="ECO:0000256" key="2">
    <source>
        <dbReference type="ARBA" id="ARBA00022741"/>
    </source>
</evidence>
<dbReference type="GO" id="GO:0000725">
    <property type="term" value="P:recombinational repair"/>
    <property type="evidence" value="ECO:0007669"/>
    <property type="project" value="TreeGrafter"/>
</dbReference>
<dbReference type="Pfam" id="PF00580">
    <property type="entry name" value="UvrD-helicase"/>
    <property type="match status" value="1"/>
</dbReference>
<keyword evidence="4 12" id="KW-0347">Helicase</keyword>
<keyword evidence="16" id="KW-1185">Reference proteome</keyword>
<dbReference type="GO" id="GO:0016887">
    <property type="term" value="F:ATP hydrolysis activity"/>
    <property type="evidence" value="ECO:0007669"/>
    <property type="project" value="RHEA"/>
</dbReference>
<feature type="domain" description="UvrD-like helicase ATP-binding" evidence="13">
    <location>
        <begin position="12"/>
        <end position="290"/>
    </location>
</feature>
<dbReference type="Gene3D" id="1.10.486.10">
    <property type="entry name" value="PCRA, domain 4"/>
    <property type="match status" value="1"/>
</dbReference>
<name>U2FXD8_9GAMM</name>
<keyword evidence="2 12" id="KW-0547">Nucleotide-binding</keyword>
<dbReference type="PANTHER" id="PTHR11070">
    <property type="entry name" value="UVRD / RECB / PCRA DNA HELICASE FAMILY MEMBER"/>
    <property type="match status" value="1"/>
</dbReference>
<keyword evidence="7" id="KW-0413">Isomerase</keyword>
<evidence type="ECO:0000256" key="8">
    <source>
        <dbReference type="ARBA" id="ARBA00034617"/>
    </source>
</evidence>
<dbReference type="Pfam" id="PF13361">
    <property type="entry name" value="UvrD_C"/>
    <property type="match status" value="1"/>
</dbReference>
<dbReference type="NCBIfam" id="NF008743">
    <property type="entry name" value="PRK11773.1"/>
    <property type="match status" value="1"/>
</dbReference>
<dbReference type="InterPro" id="IPR000212">
    <property type="entry name" value="DNA_helicase_UvrD/REP"/>
</dbReference>
<evidence type="ECO:0000256" key="6">
    <source>
        <dbReference type="ARBA" id="ARBA00023125"/>
    </source>
</evidence>
<evidence type="ECO:0000256" key="4">
    <source>
        <dbReference type="ARBA" id="ARBA00022806"/>
    </source>
</evidence>
<dbReference type="CDD" id="cd17932">
    <property type="entry name" value="DEXQc_UvrD"/>
    <property type="match status" value="1"/>
</dbReference>
<feature type="binding site" evidence="12">
    <location>
        <begin position="33"/>
        <end position="40"/>
    </location>
    <ligand>
        <name>ATP</name>
        <dbReference type="ChEBI" id="CHEBI:30616"/>
    </ligand>
</feature>
<evidence type="ECO:0000256" key="11">
    <source>
        <dbReference type="ARBA" id="ARBA00048988"/>
    </source>
</evidence>
<feature type="domain" description="UvrD-like helicase C-terminal" evidence="14">
    <location>
        <begin position="291"/>
        <end position="566"/>
    </location>
</feature>
<accession>U2FXD8</accession>
<protein>
    <recommendedName>
        <fullName evidence="9">DNA 3'-5' helicase</fullName>
        <ecNumber evidence="9">5.6.2.4</ecNumber>
    </recommendedName>
    <alternativeName>
        <fullName evidence="10">DNA 3'-5' helicase II</fullName>
    </alternativeName>
</protein>
<dbReference type="STRING" id="1033802.SSPSH_000619"/>
<comment type="catalytic activity">
    <reaction evidence="8">
        <text>Couples ATP hydrolysis with the unwinding of duplex DNA by translocating in the 3'-5' direction.</text>
        <dbReference type="EC" id="5.6.2.4"/>
    </reaction>
</comment>
<gene>
    <name evidence="15" type="primary">uvrD</name>
    <name evidence="15" type="ORF">SSPSH_000619</name>
</gene>
<dbReference type="Proteomes" id="UP000006242">
    <property type="component" value="Unassembled WGS sequence"/>
</dbReference>
<dbReference type="eggNOG" id="COG0210">
    <property type="taxonomic scope" value="Bacteria"/>
</dbReference>
<dbReference type="EMBL" id="AFNV02000003">
    <property type="protein sequence ID" value="ERJ20509.1"/>
    <property type="molecule type" value="Genomic_DNA"/>
</dbReference>
<evidence type="ECO:0000256" key="1">
    <source>
        <dbReference type="ARBA" id="ARBA00009922"/>
    </source>
</evidence>
<dbReference type="PROSITE" id="PS51198">
    <property type="entry name" value="UVRD_HELICASE_ATP_BIND"/>
    <property type="match status" value="1"/>
</dbReference>
<dbReference type="PROSITE" id="PS51217">
    <property type="entry name" value="UVRD_HELICASE_CTER"/>
    <property type="match status" value="1"/>
</dbReference>
<dbReference type="InterPro" id="IPR027417">
    <property type="entry name" value="P-loop_NTPase"/>
</dbReference>
<evidence type="ECO:0000256" key="10">
    <source>
        <dbReference type="ARBA" id="ARBA00034923"/>
    </source>
</evidence>
<dbReference type="SUPFAM" id="SSF52540">
    <property type="entry name" value="P-loop containing nucleoside triphosphate hydrolases"/>
    <property type="match status" value="1"/>
</dbReference>
<evidence type="ECO:0000256" key="9">
    <source>
        <dbReference type="ARBA" id="ARBA00034808"/>
    </source>
</evidence>
<dbReference type="GO" id="GO:0043138">
    <property type="term" value="F:3'-5' DNA helicase activity"/>
    <property type="evidence" value="ECO:0007669"/>
    <property type="project" value="UniProtKB-EC"/>
</dbReference>
<evidence type="ECO:0000259" key="14">
    <source>
        <dbReference type="PROSITE" id="PS51217"/>
    </source>
</evidence>
<dbReference type="GO" id="GO:0033202">
    <property type="term" value="C:DNA helicase complex"/>
    <property type="evidence" value="ECO:0007669"/>
    <property type="project" value="TreeGrafter"/>
</dbReference>
<dbReference type="PANTHER" id="PTHR11070:SF2">
    <property type="entry name" value="ATP-DEPENDENT DNA HELICASE SRS2"/>
    <property type="match status" value="1"/>
</dbReference>
<evidence type="ECO:0000256" key="12">
    <source>
        <dbReference type="PROSITE-ProRule" id="PRU00560"/>
    </source>
</evidence>
<proteinExistence type="inferred from homology"/>
<evidence type="ECO:0000313" key="15">
    <source>
        <dbReference type="EMBL" id="ERJ20509.1"/>
    </source>
</evidence>